<accession>A0A2Z6B0D9</accession>
<name>A0A2Z6B0D9_9BACT</name>
<proteinExistence type="predicted"/>
<reference evidence="1 2" key="1">
    <citation type="journal article" date="2018" name="Sci. Adv.">
        <title>Multi-heme cytochromes provide a pathway for survival in energy-limited environments.</title>
        <authorList>
            <person name="Deng X."/>
            <person name="Dohmae N."/>
            <person name="Nealson K.H."/>
            <person name="Hashimoto K."/>
            <person name="Okamoto A."/>
        </authorList>
    </citation>
    <scope>NUCLEOTIDE SEQUENCE [LARGE SCALE GENOMIC DNA]</scope>
    <source>
        <strain evidence="1 2">IS5</strain>
    </source>
</reference>
<sequence>MSTIVRAMINAGLPNPVWELDDEQENMFLDILKKEKPVSGQSYPRGHAYLGYGGLLVSTEPDEGGVPDELYVHDGLVDLDGYFEENRVDDQSFLEKFLLEVGQVSLTPGQHDSMNEDIRTNVHNGPGVKLKAMGLTVVPSYNPGRWNISSYVRHRNNCYNYATNILTNGFAQPGRASRCRNVGVVRRTAVLARADGLEAVPNANAVLATGHYVALALDLTGGDEDYHWWRKGSDGTWSHKPGEGRATNLDSSGNIINDPQTCDRGDYNVWKGYFKVVRDEVEIR</sequence>
<dbReference type="EMBL" id="AP017378">
    <property type="protein sequence ID" value="BBD08918.1"/>
    <property type="molecule type" value="Genomic_DNA"/>
</dbReference>
<evidence type="ECO:0000313" key="1">
    <source>
        <dbReference type="EMBL" id="BBD08918.1"/>
    </source>
</evidence>
<organism evidence="1 2">
    <name type="scientific">Desulfovibrio ferrophilus</name>
    <dbReference type="NCBI Taxonomy" id="241368"/>
    <lineage>
        <taxon>Bacteria</taxon>
        <taxon>Pseudomonadati</taxon>
        <taxon>Thermodesulfobacteriota</taxon>
        <taxon>Desulfovibrionia</taxon>
        <taxon>Desulfovibrionales</taxon>
        <taxon>Desulfovibrionaceae</taxon>
        <taxon>Desulfovibrio</taxon>
    </lineage>
</organism>
<dbReference type="RefSeq" id="WP_126379447.1">
    <property type="nucleotide sequence ID" value="NZ_AP017378.1"/>
</dbReference>
<dbReference type="Proteomes" id="UP000269883">
    <property type="component" value="Chromosome"/>
</dbReference>
<dbReference type="AlphaFoldDB" id="A0A2Z6B0D9"/>
<dbReference type="OrthoDB" id="6015145at2"/>
<keyword evidence="2" id="KW-1185">Reference proteome</keyword>
<dbReference type="KEGG" id="dfl:DFE_2192"/>
<evidence type="ECO:0000313" key="2">
    <source>
        <dbReference type="Proteomes" id="UP000269883"/>
    </source>
</evidence>
<gene>
    <name evidence="1" type="ORF">DFE_2192</name>
</gene>
<protein>
    <submittedName>
        <fullName evidence="1">Uncharacterized protein</fullName>
    </submittedName>
</protein>